<keyword evidence="1" id="KW-1133">Transmembrane helix</keyword>
<dbReference type="EMBL" id="JABWPM010000013">
    <property type="protein sequence ID" value="NUY97410.1"/>
    <property type="molecule type" value="Genomic_DNA"/>
</dbReference>
<keyword evidence="2" id="KW-0732">Signal</keyword>
<feature type="transmembrane region" description="Helical" evidence="1">
    <location>
        <begin position="284"/>
        <end position="304"/>
    </location>
</feature>
<protein>
    <submittedName>
        <fullName evidence="3">BatD family protein</fullName>
    </submittedName>
</protein>
<evidence type="ECO:0000256" key="2">
    <source>
        <dbReference type="SAM" id="SignalP"/>
    </source>
</evidence>
<evidence type="ECO:0000313" key="4">
    <source>
        <dbReference type="Proteomes" id="UP000566985"/>
    </source>
</evidence>
<proteinExistence type="predicted"/>
<evidence type="ECO:0000313" key="3">
    <source>
        <dbReference type="EMBL" id="NUY97410.1"/>
    </source>
</evidence>
<keyword evidence="1" id="KW-0812">Transmembrane</keyword>
<dbReference type="AlphaFoldDB" id="A0A7Y6TSM7"/>
<comment type="caution">
    <text evidence="3">The sequence shown here is derived from an EMBL/GenBank/DDBJ whole genome shotgun (WGS) entry which is preliminary data.</text>
</comment>
<evidence type="ECO:0000256" key="1">
    <source>
        <dbReference type="SAM" id="Phobius"/>
    </source>
</evidence>
<sequence>MKRLLVCLLMLLCLPVRAEMAMTRELVAPVQLVPGQPVTLAVTFWTDSWFNPPPQWPEMVIENGNLLNTPLPNQLVTRNSDGIRWSGIRMERQVMAWDQGTLRFPAIDVVMNAANQPPKTVALPVLEKSVNWPADVRQPDRFLPASSLELSQQWHIYRATEDKQLHVGDVIERVVTLRATDVSAVQIPQLLYAIPGSGAQRLPPVNSNLTQGRDEIVGAQREERLRYLPSQAGELVIPPLRLRWWDTRQHQWRLAELPGAHYTFAAARPAGSEQALKARAPINWMPWLTAATIVLLLMLAAFFFRHLVSQSLQRLVQRTREYWRIVPLPDLIPTKRQKR</sequence>
<keyword evidence="1" id="KW-0472">Membrane</keyword>
<dbReference type="Proteomes" id="UP000566985">
    <property type="component" value="Unassembled WGS sequence"/>
</dbReference>
<dbReference type="GeneID" id="57345927"/>
<name>A0A7Y6TSM7_9GAMM</name>
<gene>
    <name evidence="3" type="ORF">HU668_13215</name>
</gene>
<dbReference type="RefSeq" id="WP_069729120.1">
    <property type="nucleotide sequence ID" value="NZ_JABWPE010000013.1"/>
</dbReference>
<reference evidence="3 4" key="1">
    <citation type="submission" date="2020-05" db="EMBL/GenBank/DDBJ databases">
        <title>Whole Genome Sequences of Enterobacteriales Associated with the International Space Station.</title>
        <authorList>
            <person name="Bharadwaj A."/>
            <person name="Daudu R."/>
            <person name="Singh N."/>
            <person name="Wood J."/>
            <person name="Debieu M."/>
            <person name="Mason C."/>
            <person name="Wang C."/>
            <person name="Venkateswaran K."/>
        </authorList>
    </citation>
    <scope>NUCLEOTIDE SEQUENCE [LARGE SCALE GENOMIC DNA]</scope>
    <source>
        <strain evidence="3 4">IF5SW-B1</strain>
    </source>
</reference>
<organism evidence="3 4">
    <name type="scientific">Pantoea brenneri</name>
    <dbReference type="NCBI Taxonomy" id="472694"/>
    <lineage>
        <taxon>Bacteria</taxon>
        <taxon>Pseudomonadati</taxon>
        <taxon>Pseudomonadota</taxon>
        <taxon>Gammaproteobacteria</taxon>
        <taxon>Enterobacterales</taxon>
        <taxon>Erwiniaceae</taxon>
        <taxon>Pantoea</taxon>
    </lineage>
</organism>
<feature type="chain" id="PRO_5031102766" evidence="2">
    <location>
        <begin position="19"/>
        <end position="339"/>
    </location>
</feature>
<feature type="signal peptide" evidence="2">
    <location>
        <begin position="1"/>
        <end position="18"/>
    </location>
</feature>
<accession>A0A7Y6TSM7</accession>